<dbReference type="EMBL" id="VMKP01000003">
    <property type="protein sequence ID" value="TVO64312.1"/>
    <property type="molecule type" value="Genomic_DNA"/>
</dbReference>
<feature type="domain" description="Insertion element IS150 protein InsJ-like helix-turn-helix" evidence="1">
    <location>
        <begin position="28"/>
        <end position="63"/>
    </location>
</feature>
<dbReference type="RefSeq" id="WP_144347939.1">
    <property type="nucleotide sequence ID" value="NZ_VMKP01000003.1"/>
</dbReference>
<dbReference type="Gene3D" id="1.10.10.10">
    <property type="entry name" value="Winged helix-like DNA-binding domain superfamily/Winged helix DNA-binding domain"/>
    <property type="match status" value="1"/>
</dbReference>
<dbReference type="InterPro" id="IPR010921">
    <property type="entry name" value="Trp_repressor/repl_initiator"/>
</dbReference>
<comment type="caution">
    <text evidence="2">The sequence shown here is derived from an EMBL/GenBank/DDBJ whole genome shotgun (WGS) entry which is preliminary data.</text>
</comment>
<name>A0A557RGP0_9GAMM</name>
<protein>
    <submittedName>
        <fullName evidence="2">Helix-turn-helix domain-containing protein</fullName>
    </submittedName>
</protein>
<dbReference type="InterPro" id="IPR036388">
    <property type="entry name" value="WH-like_DNA-bd_sf"/>
</dbReference>
<organism evidence="2 3">
    <name type="scientific">Spiribacter aquaticus</name>
    <dbReference type="NCBI Taxonomy" id="1935996"/>
    <lineage>
        <taxon>Bacteria</taxon>
        <taxon>Pseudomonadati</taxon>
        <taxon>Pseudomonadota</taxon>
        <taxon>Gammaproteobacteria</taxon>
        <taxon>Chromatiales</taxon>
        <taxon>Ectothiorhodospiraceae</taxon>
        <taxon>Spiribacter</taxon>
    </lineage>
</organism>
<evidence type="ECO:0000259" key="1">
    <source>
        <dbReference type="Pfam" id="PF13518"/>
    </source>
</evidence>
<evidence type="ECO:0000313" key="3">
    <source>
        <dbReference type="Proteomes" id="UP000316688"/>
    </source>
</evidence>
<dbReference type="Proteomes" id="UP000316688">
    <property type="component" value="Unassembled WGS sequence"/>
</dbReference>
<reference evidence="2 3" key="1">
    <citation type="submission" date="2019-07" db="EMBL/GenBank/DDBJ databases">
        <title>Reclasification of Spiribacter aquaticus.</title>
        <authorList>
            <person name="Leon M.J."/>
            <person name="Sanchez-Porro C."/>
            <person name="Ventosa A."/>
        </authorList>
    </citation>
    <scope>NUCLEOTIDE SEQUENCE [LARGE SCALE GENOMIC DNA]</scope>
    <source>
        <strain evidence="2 3">SP30</strain>
    </source>
</reference>
<dbReference type="Pfam" id="PF13518">
    <property type="entry name" value="HTH_28"/>
    <property type="match status" value="1"/>
</dbReference>
<keyword evidence="3" id="KW-1185">Reference proteome</keyword>
<dbReference type="InterPro" id="IPR055247">
    <property type="entry name" value="InsJ-like_HTH"/>
</dbReference>
<proteinExistence type="predicted"/>
<dbReference type="AlphaFoldDB" id="A0A557RGP0"/>
<dbReference type="SUPFAM" id="SSF48295">
    <property type="entry name" value="TrpR-like"/>
    <property type="match status" value="1"/>
</dbReference>
<gene>
    <name evidence="2" type="ORF">FPL11_06495</name>
</gene>
<dbReference type="GO" id="GO:0043565">
    <property type="term" value="F:sequence-specific DNA binding"/>
    <property type="evidence" value="ECO:0007669"/>
    <property type="project" value="InterPro"/>
</dbReference>
<sequence length="75" mass="8720">MLSLRTWQPNEGDPVDSHYNAALTPRGRARMVRAVIDQGLSYRKAAERFHVDPKTVQRWTQRYGPVEIFVCEPLH</sequence>
<accession>A0A557RGP0</accession>
<evidence type="ECO:0000313" key="2">
    <source>
        <dbReference type="EMBL" id="TVO64312.1"/>
    </source>
</evidence>